<accession>Q0C7J6</accession>
<dbReference type="PRINTS" id="PR01035">
    <property type="entry name" value="TCRTETA"/>
</dbReference>
<dbReference type="PANTHER" id="PTHR23506:SF23">
    <property type="entry name" value="GH10249P"/>
    <property type="match status" value="1"/>
</dbReference>
<feature type="domain" description="Major facilitator superfamily (MFS) profile" evidence="8">
    <location>
        <begin position="1"/>
        <end position="427"/>
    </location>
</feature>
<dbReference type="Gene3D" id="1.20.1250.20">
    <property type="entry name" value="MFS general substrate transporter like domains"/>
    <property type="match status" value="2"/>
</dbReference>
<dbReference type="GO" id="GO:0022857">
    <property type="term" value="F:transmembrane transporter activity"/>
    <property type="evidence" value="ECO:0007669"/>
    <property type="project" value="InterPro"/>
</dbReference>
<feature type="transmembrane region" description="Helical" evidence="7">
    <location>
        <begin position="54"/>
        <end position="74"/>
    </location>
</feature>
<organism evidence="9 10">
    <name type="scientific">Aspergillus terreus (strain NIH 2624 / FGSC A1156)</name>
    <dbReference type="NCBI Taxonomy" id="341663"/>
    <lineage>
        <taxon>Eukaryota</taxon>
        <taxon>Fungi</taxon>
        <taxon>Dikarya</taxon>
        <taxon>Ascomycota</taxon>
        <taxon>Pezizomycotina</taxon>
        <taxon>Eurotiomycetes</taxon>
        <taxon>Eurotiomycetidae</taxon>
        <taxon>Eurotiales</taxon>
        <taxon>Aspergillaceae</taxon>
        <taxon>Aspergillus</taxon>
        <taxon>Aspergillus subgen. Circumdati</taxon>
    </lineage>
</organism>
<dbReference type="InterPro" id="IPR036259">
    <property type="entry name" value="MFS_trans_sf"/>
</dbReference>
<dbReference type="InterPro" id="IPR011009">
    <property type="entry name" value="Kinase-like_dom_sf"/>
</dbReference>
<keyword evidence="5 7" id="KW-1133">Transmembrane helix</keyword>
<dbReference type="InterPro" id="IPR050930">
    <property type="entry name" value="MFS_Vesicular_Transporter"/>
</dbReference>
<comment type="similarity">
    <text evidence="2">Belongs to the major facilitator superfamily. Vesicular transporter family.</text>
</comment>
<dbReference type="PANTHER" id="PTHR23506">
    <property type="entry name" value="GH10249P"/>
    <property type="match status" value="1"/>
</dbReference>
<reference evidence="10" key="1">
    <citation type="submission" date="2005-09" db="EMBL/GenBank/DDBJ databases">
        <title>Annotation of the Aspergillus terreus NIH2624 genome.</title>
        <authorList>
            <person name="Birren B.W."/>
            <person name="Lander E.S."/>
            <person name="Galagan J.E."/>
            <person name="Nusbaum C."/>
            <person name="Devon K."/>
            <person name="Henn M."/>
            <person name="Ma L.-J."/>
            <person name="Jaffe D.B."/>
            <person name="Butler J."/>
            <person name="Alvarez P."/>
            <person name="Gnerre S."/>
            <person name="Grabherr M."/>
            <person name="Kleber M."/>
            <person name="Mauceli E.W."/>
            <person name="Brockman W."/>
            <person name="Rounsley S."/>
            <person name="Young S.K."/>
            <person name="LaButti K."/>
            <person name="Pushparaj V."/>
            <person name="DeCaprio D."/>
            <person name="Crawford M."/>
            <person name="Koehrsen M."/>
            <person name="Engels R."/>
            <person name="Montgomery P."/>
            <person name="Pearson M."/>
            <person name="Howarth C."/>
            <person name="Larson L."/>
            <person name="Luoma S."/>
            <person name="White J."/>
            <person name="Alvarado L."/>
            <person name="Kodira C.D."/>
            <person name="Zeng Q."/>
            <person name="Oleary S."/>
            <person name="Yandava C."/>
            <person name="Denning D.W."/>
            <person name="Nierman W.C."/>
            <person name="Milne T."/>
            <person name="Madden K."/>
        </authorList>
    </citation>
    <scope>NUCLEOTIDE SEQUENCE [LARGE SCALE GENOMIC DNA]</scope>
    <source>
        <strain evidence="10">NIH 2624 / FGSC A1156</strain>
    </source>
</reference>
<feature type="transmembrane region" description="Helical" evidence="7">
    <location>
        <begin position="294"/>
        <end position="313"/>
    </location>
</feature>
<feature type="transmembrane region" description="Helical" evidence="7">
    <location>
        <begin position="218"/>
        <end position="242"/>
    </location>
</feature>
<feature type="transmembrane region" description="Helical" evidence="7">
    <location>
        <begin position="403"/>
        <end position="421"/>
    </location>
</feature>
<dbReference type="RefSeq" id="XP_001218686.1">
    <property type="nucleotide sequence ID" value="XM_001218685.1"/>
</dbReference>
<sequence length="656" mass="72727">MLRWKGSGQGSTPLFLQARSSSAFIVFVASFAVFTLFASALGFPEKDVQRWVSILMALFGATQVAASPVAGYLADRIESRWWPLMAGLVMLAVSTSLLCVGTTLGLWVAGRLFQGASGAIVWSVGCALVVDSVEPERIGQALGYIALGMTLGVMAGPLLGGVIYEHGGYYAVFGLAFALVGLDICFRLVMIEKKRHTEKRPQTNPTEHTTSDKKRKPAVIILLSSARLIVALWAYFIMSMIVSSFDTVLPLFVHDTFGWQQTAQGLIFIPIAVPNFLEPVTGYINDKFERARRFLAAGALLGTVPAIVCLRFVSENTIAQKVLLCALLAVIGLCLATYIPPVLAEVSYIVQKKEQENPHVFGTRGATALAYGLMNGAYATGLLVAPFLAGFIRDSAGWNTMTWALALFPGVSSIPVVIMWFDDDQWIGREVTFDVPQGLSKWKIIKTYERAMLCSEWAMKERGGLSQARAIFTCVNDQHHVALLKLRMQIPFRDSAFKFTQERAKQARSDMFFDAEREVDALQTLTQAGCSSSPKLLAWKHEPQGESDWVPGGVMDYILMEKLPGTTPPFYMNPDVTEQEWNELRAAFKEAYIMTLDAGPRNILWDRKAQKCYIVDWEGAHHSCPEFKWREAQYFFWGLKDAESSTVLFGLSVLYL</sequence>
<dbReference type="PROSITE" id="PS50850">
    <property type="entry name" value="MFS"/>
    <property type="match status" value="1"/>
</dbReference>
<feature type="transmembrane region" description="Helical" evidence="7">
    <location>
        <begin position="368"/>
        <end position="391"/>
    </location>
</feature>
<dbReference type="GeneID" id="4354636"/>
<dbReference type="OrthoDB" id="5086884at2759"/>
<dbReference type="HOGENOM" id="CLU_417944_0_0_1"/>
<dbReference type="InterPro" id="IPR001958">
    <property type="entry name" value="Tet-R_TetA/multi-R_MdtG-like"/>
</dbReference>
<evidence type="ECO:0000256" key="4">
    <source>
        <dbReference type="ARBA" id="ARBA00022692"/>
    </source>
</evidence>
<keyword evidence="3" id="KW-0813">Transport</keyword>
<feature type="transmembrane region" description="Helical" evidence="7">
    <location>
        <begin position="322"/>
        <end position="339"/>
    </location>
</feature>
<dbReference type="AlphaFoldDB" id="Q0C7J6"/>
<feature type="transmembrane region" description="Helical" evidence="7">
    <location>
        <begin position="81"/>
        <end position="106"/>
    </location>
</feature>
<evidence type="ECO:0000259" key="8">
    <source>
        <dbReference type="PROSITE" id="PS50850"/>
    </source>
</evidence>
<dbReference type="Proteomes" id="UP000007963">
    <property type="component" value="Unassembled WGS sequence"/>
</dbReference>
<dbReference type="GO" id="GO:0016020">
    <property type="term" value="C:membrane"/>
    <property type="evidence" value="ECO:0007669"/>
    <property type="project" value="UniProtKB-SubCell"/>
</dbReference>
<dbReference type="OMA" id="SPRIWAD"/>
<dbReference type="STRING" id="341663.Q0C7J6"/>
<evidence type="ECO:0000256" key="7">
    <source>
        <dbReference type="SAM" id="Phobius"/>
    </source>
</evidence>
<evidence type="ECO:0000256" key="6">
    <source>
        <dbReference type="ARBA" id="ARBA00023136"/>
    </source>
</evidence>
<dbReference type="CDD" id="cd17325">
    <property type="entry name" value="MFS_MdtG_SLC18_like"/>
    <property type="match status" value="1"/>
</dbReference>
<dbReference type="InterPro" id="IPR011701">
    <property type="entry name" value="MFS"/>
</dbReference>
<dbReference type="Pfam" id="PF07690">
    <property type="entry name" value="MFS_1"/>
    <property type="match status" value="1"/>
</dbReference>
<proteinExistence type="inferred from homology"/>
<keyword evidence="4 7" id="KW-0812">Transmembrane</keyword>
<dbReference type="SUPFAM" id="SSF56112">
    <property type="entry name" value="Protein kinase-like (PK-like)"/>
    <property type="match status" value="1"/>
</dbReference>
<evidence type="ECO:0000256" key="2">
    <source>
        <dbReference type="ARBA" id="ARBA00006829"/>
    </source>
</evidence>
<feature type="transmembrane region" description="Helical" evidence="7">
    <location>
        <begin position="170"/>
        <end position="190"/>
    </location>
</feature>
<keyword evidence="6 7" id="KW-0472">Membrane</keyword>
<dbReference type="EMBL" id="CH476610">
    <property type="protein sequence ID" value="EAU29335.1"/>
    <property type="molecule type" value="Genomic_DNA"/>
</dbReference>
<evidence type="ECO:0000256" key="1">
    <source>
        <dbReference type="ARBA" id="ARBA00004141"/>
    </source>
</evidence>
<dbReference type="SUPFAM" id="SSF103473">
    <property type="entry name" value="MFS general substrate transporter"/>
    <property type="match status" value="1"/>
</dbReference>
<gene>
    <name evidence="9" type="ORF">ATEG_10338</name>
</gene>
<feature type="transmembrane region" description="Helical" evidence="7">
    <location>
        <begin position="21"/>
        <end position="42"/>
    </location>
</feature>
<dbReference type="VEuPathDB" id="FungiDB:ATEG_10338"/>
<feature type="transmembrane region" description="Helical" evidence="7">
    <location>
        <begin position="142"/>
        <end position="164"/>
    </location>
</feature>
<evidence type="ECO:0000256" key="5">
    <source>
        <dbReference type="ARBA" id="ARBA00022989"/>
    </source>
</evidence>
<evidence type="ECO:0000313" key="9">
    <source>
        <dbReference type="EMBL" id="EAU29335.1"/>
    </source>
</evidence>
<name>Q0C7J6_ASPTN</name>
<dbReference type="eggNOG" id="KOG3764">
    <property type="taxonomic scope" value="Eukaryota"/>
</dbReference>
<evidence type="ECO:0000256" key="3">
    <source>
        <dbReference type="ARBA" id="ARBA00022448"/>
    </source>
</evidence>
<dbReference type="InterPro" id="IPR020846">
    <property type="entry name" value="MFS_dom"/>
</dbReference>
<protein>
    <recommendedName>
        <fullName evidence="8">Major facilitator superfamily (MFS) profile domain-containing protein</fullName>
    </recommendedName>
</protein>
<feature type="transmembrane region" description="Helical" evidence="7">
    <location>
        <begin position="112"/>
        <end position="130"/>
    </location>
</feature>
<evidence type="ECO:0000313" key="10">
    <source>
        <dbReference type="Proteomes" id="UP000007963"/>
    </source>
</evidence>
<comment type="subcellular location">
    <subcellularLocation>
        <location evidence="1">Membrane</location>
        <topology evidence="1">Multi-pass membrane protein</topology>
    </subcellularLocation>
</comment>